<feature type="region of interest" description="Disordered" evidence="1">
    <location>
        <begin position="103"/>
        <end position="122"/>
    </location>
</feature>
<evidence type="ECO:0008006" key="4">
    <source>
        <dbReference type="Google" id="ProtNLM"/>
    </source>
</evidence>
<proteinExistence type="predicted"/>
<dbReference type="PANTHER" id="PTHR15503:SF45">
    <property type="entry name" value="RNA-DIRECTED DNA POLYMERASE HOMOLOG"/>
    <property type="match status" value="1"/>
</dbReference>
<name>A0A1U8IDI7_GOSHI</name>
<dbReference type="RefSeq" id="XP_016676265.1">
    <property type="nucleotide sequence ID" value="XM_016820776.1"/>
</dbReference>
<keyword evidence="2" id="KW-1185">Reference proteome</keyword>
<sequence>MGEARVPSKRSSGKTHLFLTKKSRSHQERSTSLVGYSGRARRSKCHNPKSSSLMVTSVGSVDDLKPRCNSCNKFHFGECRMKSEACCRCGSLDYFLRDCPEPPRHPGSASGSRIVSKDTTTKSEAQASVRTYAIHAREEASALDVITGIFSIYDTLVIGLVDPGSTHSYICMKLVSGMDMSMEPTEFVIKVSNPLGKYMRKGYEAYFTFVLNTKESELKIESVPIVHEYPDVFPKELYGWPSVREVEFGIELVPGKTPISIAPYRMAPTEL</sequence>
<dbReference type="GeneID" id="107895509"/>
<accession>A0A1U8IDI7</accession>
<dbReference type="OrthoDB" id="1751882at2759"/>
<feature type="region of interest" description="Disordered" evidence="1">
    <location>
        <begin position="1"/>
        <end position="49"/>
    </location>
</feature>
<evidence type="ECO:0000313" key="3">
    <source>
        <dbReference type="RefSeq" id="XP_016676265.1"/>
    </source>
</evidence>
<dbReference type="Pfam" id="PF08284">
    <property type="entry name" value="RVP_2"/>
    <property type="match status" value="1"/>
</dbReference>
<dbReference type="Proteomes" id="UP000818029">
    <property type="component" value="Chromosome A10"/>
</dbReference>
<protein>
    <recommendedName>
        <fullName evidence="4">Gag-Pol polyprotein</fullName>
    </recommendedName>
</protein>
<dbReference type="InterPro" id="IPR032567">
    <property type="entry name" value="RTL1-rel"/>
</dbReference>
<dbReference type="PaxDb" id="3635-A0A1U8IDI7"/>
<dbReference type="KEGG" id="ghi:107895509"/>
<dbReference type="AlphaFoldDB" id="A0A1U8IDI7"/>
<feature type="compositionally biased region" description="Basic residues" evidence="1">
    <location>
        <begin position="7"/>
        <end position="24"/>
    </location>
</feature>
<gene>
    <name evidence="3" type="primary">LOC107895509</name>
</gene>
<organism evidence="2 3">
    <name type="scientific">Gossypium hirsutum</name>
    <name type="common">Upland cotton</name>
    <name type="synonym">Gossypium mexicanum</name>
    <dbReference type="NCBI Taxonomy" id="3635"/>
    <lineage>
        <taxon>Eukaryota</taxon>
        <taxon>Viridiplantae</taxon>
        <taxon>Streptophyta</taxon>
        <taxon>Embryophyta</taxon>
        <taxon>Tracheophyta</taxon>
        <taxon>Spermatophyta</taxon>
        <taxon>Magnoliopsida</taxon>
        <taxon>eudicotyledons</taxon>
        <taxon>Gunneridae</taxon>
        <taxon>Pentapetalae</taxon>
        <taxon>rosids</taxon>
        <taxon>malvids</taxon>
        <taxon>Malvales</taxon>
        <taxon>Malvaceae</taxon>
        <taxon>Malvoideae</taxon>
        <taxon>Gossypium</taxon>
    </lineage>
</organism>
<dbReference type="PANTHER" id="PTHR15503">
    <property type="entry name" value="LDOC1 RELATED"/>
    <property type="match status" value="1"/>
</dbReference>
<evidence type="ECO:0000256" key="1">
    <source>
        <dbReference type="SAM" id="MobiDB-lite"/>
    </source>
</evidence>
<reference evidence="3" key="2">
    <citation type="submission" date="2025-08" db="UniProtKB">
        <authorList>
            <consortium name="RefSeq"/>
        </authorList>
    </citation>
    <scope>IDENTIFICATION</scope>
</reference>
<reference evidence="2" key="1">
    <citation type="journal article" date="2020" name="Nat. Genet.">
        <title>Genomic diversifications of five Gossypium allopolyploid species and their impact on cotton improvement.</title>
        <authorList>
            <person name="Chen Z.J."/>
            <person name="Sreedasyam A."/>
            <person name="Ando A."/>
            <person name="Song Q."/>
            <person name="De Santiago L.M."/>
            <person name="Hulse-Kemp A.M."/>
            <person name="Ding M."/>
            <person name="Ye W."/>
            <person name="Kirkbride R.C."/>
            <person name="Jenkins J."/>
            <person name="Plott C."/>
            <person name="Lovell J."/>
            <person name="Lin Y.M."/>
            <person name="Vaughn R."/>
            <person name="Liu B."/>
            <person name="Simpson S."/>
            <person name="Scheffler B.E."/>
            <person name="Wen L."/>
            <person name="Saski C.A."/>
            <person name="Grover C.E."/>
            <person name="Hu G."/>
            <person name="Conover J.L."/>
            <person name="Carlson J.W."/>
            <person name="Shu S."/>
            <person name="Boston L.B."/>
            <person name="Williams M."/>
            <person name="Peterson D.G."/>
            <person name="McGee K."/>
            <person name="Jones D.C."/>
            <person name="Wendel J.F."/>
            <person name="Stelly D.M."/>
            <person name="Grimwood J."/>
            <person name="Schmutz J."/>
        </authorList>
    </citation>
    <scope>NUCLEOTIDE SEQUENCE [LARGE SCALE GENOMIC DNA]</scope>
    <source>
        <strain evidence="2">cv. TM-1</strain>
    </source>
</reference>
<evidence type="ECO:0000313" key="2">
    <source>
        <dbReference type="Proteomes" id="UP000818029"/>
    </source>
</evidence>